<evidence type="ECO:0000313" key="1">
    <source>
        <dbReference type="EMBL" id="MDV6373047.1"/>
    </source>
</evidence>
<protein>
    <submittedName>
        <fullName evidence="1">Uncharacterized protein</fullName>
    </submittedName>
</protein>
<name>A0ABU4DKV1_9DEIO</name>
<evidence type="ECO:0000313" key="2">
    <source>
        <dbReference type="Proteomes" id="UP001276150"/>
    </source>
</evidence>
<keyword evidence="2" id="KW-1185">Reference proteome</keyword>
<dbReference type="EMBL" id="JAPMIV010000001">
    <property type="protein sequence ID" value="MDV6373047.1"/>
    <property type="molecule type" value="Genomic_DNA"/>
</dbReference>
<comment type="caution">
    <text evidence="1">The sequence shown here is derived from an EMBL/GenBank/DDBJ whole genome shotgun (WGS) entry which is preliminary data.</text>
</comment>
<accession>A0ABU4DKV1</accession>
<dbReference type="RefSeq" id="WP_317638346.1">
    <property type="nucleotide sequence ID" value="NZ_JAPMIV010000001.1"/>
</dbReference>
<gene>
    <name evidence="1" type="ORF">ORD21_00315</name>
</gene>
<dbReference type="Proteomes" id="UP001276150">
    <property type="component" value="Unassembled WGS sequence"/>
</dbReference>
<organism evidence="1 2">
    <name type="scientific">Deinococcus arenicola</name>
    <dbReference type="NCBI Taxonomy" id="2994950"/>
    <lineage>
        <taxon>Bacteria</taxon>
        <taxon>Thermotogati</taxon>
        <taxon>Deinococcota</taxon>
        <taxon>Deinococci</taxon>
        <taxon>Deinococcales</taxon>
        <taxon>Deinococcaceae</taxon>
        <taxon>Deinococcus</taxon>
    </lineage>
</organism>
<reference evidence="1 2" key="1">
    <citation type="submission" date="2022-11" db="EMBL/GenBank/DDBJ databases">
        <title>Deinococcus ZS9-10, Low Temperature and Draught-tolerating, UV-resistant Bacteria from Continental Antarctica.</title>
        <authorList>
            <person name="Cheng L."/>
        </authorList>
    </citation>
    <scope>NUCLEOTIDE SEQUENCE [LARGE SCALE GENOMIC DNA]</scope>
    <source>
        <strain evidence="1 2">ZS9-10</strain>
    </source>
</reference>
<proteinExistence type="predicted"/>
<sequence>MREEKRPGRDAPAFFVYSVLEFGVDGTLYTPEPGPDDRLWASAASPLQPQGLNRYSVSGNKSRAQGSTLEIVEATPELLRICRH</sequence>